<feature type="non-terminal residue" evidence="2">
    <location>
        <position position="58"/>
    </location>
</feature>
<organism evidence="2 3">
    <name type="scientific">Trifolium medium</name>
    <dbReference type="NCBI Taxonomy" id="97028"/>
    <lineage>
        <taxon>Eukaryota</taxon>
        <taxon>Viridiplantae</taxon>
        <taxon>Streptophyta</taxon>
        <taxon>Embryophyta</taxon>
        <taxon>Tracheophyta</taxon>
        <taxon>Spermatophyta</taxon>
        <taxon>Magnoliopsida</taxon>
        <taxon>eudicotyledons</taxon>
        <taxon>Gunneridae</taxon>
        <taxon>Pentapetalae</taxon>
        <taxon>rosids</taxon>
        <taxon>fabids</taxon>
        <taxon>Fabales</taxon>
        <taxon>Fabaceae</taxon>
        <taxon>Papilionoideae</taxon>
        <taxon>50 kb inversion clade</taxon>
        <taxon>NPAAA clade</taxon>
        <taxon>Hologalegina</taxon>
        <taxon>IRL clade</taxon>
        <taxon>Trifolieae</taxon>
        <taxon>Trifolium</taxon>
    </lineage>
</organism>
<protein>
    <submittedName>
        <fullName evidence="2">Uncharacterized protein</fullName>
    </submittedName>
</protein>
<evidence type="ECO:0000313" key="3">
    <source>
        <dbReference type="Proteomes" id="UP000265520"/>
    </source>
</evidence>
<evidence type="ECO:0000313" key="2">
    <source>
        <dbReference type="EMBL" id="MCI72667.1"/>
    </source>
</evidence>
<dbReference type="EMBL" id="LXQA010822851">
    <property type="protein sequence ID" value="MCI72667.1"/>
    <property type="molecule type" value="Genomic_DNA"/>
</dbReference>
<proteinExistence type="predicted"/>
<keyword evidence="3" id="KW-1185">Reference proteome</keyword>
<comment type="caution">
    <text evidence="2">The sequence shown here is derived from an EMBL/GenBank/DDBJ whole genome shotgun (WGS) entry which is preliminary data.</text>
</comment>
<reference evidence="2 3" key="1">
    <citation type="journal article" date="2018" name="Front. Plant Sci.">
        <title>Red Clover (Trifolium pratense) and Zigzag Clover (T. medium) - A Picture of Genomic Similarities and Differences.</title>
        <authorList>
            <person name="Dluhosova J."/>
            <person name="Istvanek J."/>
            <person name="Nedelnik J."/>
            <person name="Repkova J."/>
        </authorList>
    </citation>
    <scope>NUCLEOTIDE SEQUENCE [LARGE SCALE GENOMIC DNA]</scope>
    <source>
        <strain evidence="3">cv. 10/8</strain>
        <tissue evidence="2">Leaf</tissue>
    </source>
</reference>
<sequence length="58" mass="6436">MQEGSYAYAVNKGNSTKHHQGEISYDADGEELAKLQMAFVGVVENPGMTYNIQELFHS</sequence>
<accession>A0A392UIV0</accession>
<dbReference type="Proteomes" id="UP000265520">
    <property type="component" value="Unassembled WGS sequence"/>
</dbReference>
<name>A0A392UIV0_9FABA</name>
<feature type="region of interest" description="Disordered" evidence="1">
    <location>
        <begin position="1"/>
        <end position="22"/>
    </location>
</feature>
<dbReference type="AlphaFoldDB" id="A0A392UIV0"/>
<evidence type="ECO:0000256" key="1">
    <source>
        <dbReference type="SAM" id="MobiDB-lite"/>
    </source>
</evidence>